<dbReference type="OrthoDB" id="547133at2759"/>
<dbReference type="AlphaFoldDB" id="C1E7J6"/>
<dbReference type="EMBL" id="CP001327">
    <property type="protein sequence ID" value="ACO64344.1"/>
    <property type="molecule type" value="Genomic_DNA"/>
</dbReference>
<feature type="compositionally biased region" description="Basic and acidic residues" evidence="2">
    <location>
        <begin position="457"/>
        <end position="484"/>
    </location>
</feature>
<feature type="compositionally biased region" description="Acidic residues" evidence="2">
    <location>
        <begin position="104"/>
        <end position="137"/>
    </location>
</feature>
<keyword evidence="4" id="KW-1185">Reference proteome</keyword>
<feature type="region of interest" description="Disordered" evidence="2">
    <location>
        <begin position="452"/>
        <end position="501"/>
    </location>
</feature>
<feature type="compositionally biased region" description="Acidic residues" evidence="2">
    <location>
        <begin position="46"/>
        <end position="61"/>
    </location>
</feature>
<proteinExistence type="inferred from homology"/>
<protein>
    <submittedName>
        <fullName evidence="3">Uncharacterized protein</fullName>
    </submittedName>
</protein>
<dbReference type="Proteomes" id="UP000002009">
    <property type="component" value="Chromosome 6"/>
</dbReference>
<feature type="region of interest" description="Disordered" evidence="2">
    <location>
        <begin position="517"/>
        <end position="555"/>
    </location>
</feature>
<feature type="region of interest" description="Disordered" evidence="2">
    <location>
        <begin position="33"/>
        <end position="148"/>
    </location>
</feature>
<organism evidence="3 4">
    <name type="scientific">Micromonas commoda (strain RCC299 / NOUM17 / CCMP2709)</name>
    <name type="common">Picoplanktonic green alga</name>
    <dbReference type="NCBI Taxonomy" id="296587"/>
    <lineage>
        <taxon>Eukaryota</taxon>
        <taxon>Viridiplantae</taxon>
        <taxon>Chlorophyta</taxon>
        <taxon>Mamiellophyceae</taxon>
        <taxon>Mamiellales</taxon>
        <taxon>Mamiellaceae</taxon>
        <taxon>Micromonas</taxon>
    </lineage>
</organism>
<dbReference type="InterPro" id="IPR040046">
    <property type="entry name" value="FAM228"/>
</dbReference>
<dbReference type="RefSeq" id="XP_002503086.1">
    <property type="nucleotide sequence ID" value="XM_002503040.1"/>
</dbReference>
<name>C1E7J6_MICCC</name>
<dbReference type="KEGG" id="mis:MICPUN_59035"/>
<comment type="similarity">
    <text evidence="1">Belongs to the FAM228 family.</text>
</comment>
<evidence type="ECO:0000313" key="3">
    <source>
        <dbReference type="EMBL" id="ACO64344.1"/>
    </source>
</evidence>
<dbReference type="PANTHER" id="PTHR28584:SF1">
    <property type="entry name" value="PROTEIN FAM228B"/>
    <property type="match status" value="1"/>
</dbReference>
<dbReference type="PANTHER" id="PTHR28584">
    <property type="entry name" value="FAMILY WITH SEQUENCE SIMILARITY 228 MEMBER A"/>
    <property type="match status" value="1"/>
</dbReference>
<evidence type="ECO:0000256" key="2">
    <source>
        <dbReference type="SAM" id="MobiDB-lite"/>
    </source>
</evidence>
<accession>C1E7J6</accession>
<reference evidence="3 4" key="1">
    <citation type="journal article" date="2009" name="Science">
        <title>Green evolution and dynamic adaptations revealed by genomes of the marine picoeukaryotes Micromonas.</title>
        <authorList>
            <person name="Worden A.Z."/>
            <person name="Lee J.H."/>
            <person name="Mock T."/>
            <person name="Rouze P."/>
            <person name="Simmons M.P."/>
            <person name="Aerts A.L."/>
            <person name="Allen A.E."/>
            <person name="Cuvelier M.L."/>
            <person name="Derelle E."/>
            <person name="Everett M.V."/>
            <person name="Foulon E."/>
            <person name="Grimwood J."/>
            <person name="Gundlach H."/>
            <person name="Henrissat B."/>
            <person name="Napoli C."/>
            <person name="McDonald S.M."/>
            <person name="Parker M.S."/>
            <person name="Rombauts S."/>
            <person name="Salamov A."/>
            <person name="Von Dassow P."/>
            <person name="Badger J.H."/>
            <person name="Coutinho P.M."/>
            <person name="Demir E."/>
            <person name="Dubchak I."/>
            <person name="Gentemann C."/>
            <person name="Eikrem W."/>
            <person name="Gready J.E."/>
            <person name="John U."/>
            <person name="Lanier W."/>
            <person name="Lindquist E.A."/>
            <person name="Lucas S."/>
            <person name="Mayer K.F."/>
            <person name="Moreau H."/>
            <person name="Not F."/>
            <person name="Otillar R."/>
            <person name="Panaud O."/>
            <person name="Pangilinan J."/>
            <person name="Paulsen I."/>
            <person name="Piegu B."/>
            <person name="Poliakov A."/>
            <person name="Robbens S."/>
            <person name="Schmutz J."/>
            <person name="Toulza E."/>
            <person name="Wyss T."/>
            <person name="Zelensky A."/>
            <person name="Zhou K."/>
            <person name="Armbrust E.V."/>
            <person name="Bhattacharya D."/>
            <person name="Goodenough U.W."/>
            <person name="Van de Peer Y."/>
            <person name="Grigoriev I.V."/>
        </authorList>
    </citation>
    <scope>NUCLEOTIDE SEQUENCE [LARGE SCALE GENOMIC DNA]</scope>
    <source>
        <strain evidence="4">RCC299 / NOUM17</strain>
    </source>
</reference>
<evidence type="ECO:0000313" key="4">
    <source>
        <dbReference type="Proteomes" id="UP000002009"/>
    </source>
</evidence>
<dbReference type="OMA" id="DQYLHTT"/>
<evidence type="ECO:0000256" key="1">
    <source>
        <dbReference type="ARBA" id="ARBA00007753"/>
    </source>
</evidence>
<dbReference type="STRING" id="296587.C1E7J6"/>
<feature type="compositionally biased region" description="Polar residues" evidence="2">
    <location>
        <begin position="527"/>
        <end position="538"/>
    </location>
</feature>
<dbReference type="InParanoid" id="C1E7J6"/>
<dbReference type="GeneID" id="8244024"/>
<gene>
    <name evidence="3" type="ORF">MICPUN_59035</name>
</gene>
<sequence>MEAPLEKQGSMRVYNSHLMDSLLKDEDEAFDDRFNDAHRSPMALDGSDDDDDDDDDDDEDPAFGSIRRARRVADSPHEPAVLTPTKAPTPKRRDGFGGIRGQSSEDEDSSDDDDDDDDDSESGGPAEDSDSGSEGEIDPNGKPLTRHELREMIRKENDKRQYFVSEEFKREVFRKKVEKEHAAHERFEKMLGSVMEGIDGGGLVADTNEKVYRREVAHDKKTKAIHAEWEREIFAKISEQIKAQVDKIDARDLNTRLVNADETYRSTVNRKMSYHPKAGLFLDTILGHDYDPFEHQPEWFKYHVDALRDPMKRDLHKSIKEDLAAGLITLEKARILAKLEAKLRDTAAPASAIWSNGDYTMYGRYTDADGEELPPDAPIPGFFRQGQHLWNRHDVERNKQDHFDFPVGNEHAEAEWRRTAAHRRAGVADHNAGGLRDMGKLLGLAGVVEHGPGADTGTDRWLEKSRKKQWDASRGLPGHDRRNLNDVMQQKKGGGRGFDGTDAWLARKGKHCFQELPIQKSNRKRSGTSGWTPSSRTRCGTGGTADIPTAISTAS</sequence>